<dbReference type="Gene3D" id="3.40.50.300">
    <property type="entry name" value="P-loop containing nucleotide triphosphate hydrolases"/>
    <property type="match status" value="1"/>
</dbReference>
<dbReference type="SUPFAM" id="SSF52540">
    <property type="entry name" value="P-loop containing nucleoside triphosphate hydrolases"/>
    <property type="match status" value="1"/>
</dbReference>
<dbReference type="AlphaFoldDB" id="D3T360"/>
<dbReference type="CDD" id="cd00009">
    <property type="entry name" value="AAA"/>
    <property type="match status" value="1"/>
</dbReference>
<dbReference type="InterPro" id="IPR003593">
    <property type="entry name" value="AAA+_ATPase"/>
</dbReference>
<dbReference type="NCBIfam" id="NF005992">
    <property type="entry name" value="PRK08116.1"/>
    <property type="match status" value="1"/>
</dbReference>
<dbReference type="eggNOG" id="COG1484">
    <property type="taxonomic scope" value="Bacteria"/>
</dbReference>
<dbReference type="InterPro" id="IPR027417">
    <property type="entry name" value="P-loop_NTPase"/>
</dbReference>
<sequence length="266" mass="31139">MKESELASDVCPNCGSKTSMEIEILGQKYTVPVMCKCRKEEYERQEREFQNQQRKIRLERLRQYSLMDKRFEQCTFENFQINENNQKLYKMAVNYCKRWPEMKAKNIGFLFWGPPGTGKSFLAFCIANKLIENLVPVIAISTIGLLNRIKQTYKNYSEEEEVEIINILRNASLLVLDDLGAENNNDWAREKLYEIIDSRYRDGKPMIVTTNLTLTQLKEKLTGWDGVARTYDRLIEMCYPVEIKGTSKRVKAANEKTKIIEELVNE</sequence>
<evidence type="ECO:0000259" key="2">
    <source>
        <dbReference type="SMART" id="SM00382"/>
    </source>
</evidence>
<evidence type="ECO:0000313" key="3">
    <source>
        <dbReference type="EMBL" id="ADD02662.1"/>
    </source>
</evidence>
<dbReference type="Proteomes" id="UP000001552">
    <property type="component" value="Chromosome"/>
</dbReference>
<accession>D3T360</accession>
<dbReference type="InterPro" id="IPR002611">
    <property type="entry name" value="IstB_ATP-bd"/>
</dbReference>
<feature type="coiled-coil region" evidence="1">
    <location>
        <begin position="35"/>
        <end position="62"/>
    </location>
</feature>
<dbReference type="GO" id="GO:0006260">
    <property type="term" value="P:DNA replication"/>
    <property type="evidence" value="ECO:0007669"/>
    <property type="project" value="TreeGrafter"/>
</dbReference>
<evidence type="ECO:0000313" key="4">
    <source>
        <dbReference type="Proteomes" id="UP000001552"/>
    </source>
</evidence>
<dbReference type="GO" id="GO:0005524">
    <property type="term" value="F:ATP binding"/>
    <property type="evidence" value="ECO:0007669"/>
    <property type="project" value="InterPro"/>
</dbReference>
<keyword evidence="4" id="KW-1185">Reference proteome</keyword>
<dbReference type="Pfam" id="PF01695">
    <property type="entry name" value="IstB_IS21"/>
    <property type="match status" value="1"/>
</dbReference>
<organism evidence="3 4">
    <name type="scientific">Thermoanaerobacter italicus (strain DSM 9252 / Ab9)</name>
    <dbReference type="NCBI Taxonomy" id="580331"/>
    <lineage>
        <taxon>Bacteria</taxon>
        <taxon>Bacillati</taxon>
        <taxon>Bacillota</taxon>
        <taxon>Clostridia</taxon>
        <taxon>Thermoanaerobacterales</taxon>
        <taxon>Thermoanaerobacteraceae</taxon>
        <taxon>Thermoanaerobacter</taxon>
    </lineage>
</organism>
<dbReference type="KEGG" id="tit:Thit_1404"/>
<proteinExistence type="predicted"/>
<dbReference type="HOGENOM" id="CLU_062999_3_2_9"/>
<name>D3T360_THEIA</name>
<keyword evidence="1" id="KW-0175">Coiled coil</keyword>
<evidence type="ECO:0000256" key="1">
    <source>
        <dbReference type="SAM" id="Coils"/>
    </source>
</evidence>
<dbReference type="PANTHER" id="PTHR30050:SF4">
    <property type="entry name" value="ATP-BINDING PROTEIN RV3427C IN INSERTION SEQUENCE-RELATED"/>
    <property type="match status" value="1"/>
</dbReference>
<dbReference type="PANTHER" id="PTHR30050">
    <property type="entry name" value="CHROMOSOMAL REPLICATION INITIATOR PROTEIN DNAA"/>
    <property type="match status" value="1"/>
</dbReference>
<dbReference type="OrthoDB" id="9776217at2"/>
<reference evidence="3" key="1">
    <citation type="submission" date="2010-02" db="EMBL/GenBank/DDBJ databases">
        <title>Complete sequence of Thermoanaerobacter italicus Ab9.</title>
        <authorList>
            <consortium name="US DOE Joint Genome Institute"/>
            <person name="Lucas S."/>
            <person name="Copeland A."/>
            <person name="Lapidus A."/>
            <person name="Cheng J.-F."/>
            <person name="Bruce D."/>
            <person name="Goodwin L."/>
            <person name="Pitluck S."/>
            <person name="Chertkov O."/>
            <person name="Detter J.C."/>
            <person name="Han C."/>
            <person name="Tapia R."/>
            <person name="Land M."/>
            <person name="Hauser L."/>
            <person name="Kyrpides N."/>
            <person name="Mikhailova N."/>
            <person name="Hemme C.L."/>
            <person name="Woyke T."/>
        </authorList>
    </citation>
    <scope>NUCLEOTIDE SEQUENCE [LARGE SCALE GENOMIC DNA]</scope>
    <source>
        <strain evidence="3">Ab9</strain>
    </source>
</reference>
<gene>
    <name evidence="3" type="ordered locus">Thit_1404</name>
</gene>
<dbReference type="EMBL" id="CP001936">
    <property type="protein sequence ID" value="ADD02662.1"/>
    <property type="molecule type" value="Genomic_DNA"/>
</dbReference>
<protein>
    <submittedName>
        <fullName evidence="3">AAA ATPase</fullName>
    </submittedName>
</protein>
<feature type="domain" description="AAA+ ATPase" evidence="2">
    <location>
        <begin position="105"/>
        <end position="241"/>
    </location>
</feature>
<dbReference type="SMART" id="SM00382">
    <property type="entry name" value="AAA"/>
    <property type="match status" value="1"/>
</dbReference>